<dbReference type="GO" id="GO:0022627">
    <property type="term" value="C:cytosolic small ribosomal subunit"/>
    <property type="evidence" value="ECO:0007669"/>
    <property type="project" value="UniProtKB-UniRule"/>
</dbReference>
<dbReference type="GO" id="GO:0006412">
    <property type="term" value="P:translation"/>
    <property type="evidence" value="ECO:0007669"/>
    <property type="project" value="UniProtKB-UniRule"/>
</dbReference>
<proteinExistence type="inferred from homology"/>
<dbReference type="GO" id="GO:0019843">
    <property type="term" value="F:rRNA binding"/>
    <property type="evidence" value="ECO:0007669"/>
    <property type="project" value="UniProtKB-UniRule"/>
</dbReference>
<dbReference type="NCBIfam" id="NF004123">
    <property type="entry name" value="PRK05610.1"/>
    <property type="match status" value="1"/>
</dbReference>
<dbReference type="HAMAP" id="MF_01345_B">
    <property type="entry name" value="Ribosomal_uS17_B"/>
    <property type="match status" value="1"/>
</dbReference>
<dbReference type="AlphaFoldDB" id="A0A2H0UYR8"/>
<evidence type="ECO:0000256" key="3">
    <source>
        <dbReference type="ARBA" id="ARBA00022884"/>
    </source>
</evidence>
<evidence type="ECO:0000256" key="6">
    <source>
        <dbReference type="HAMAP-Rule" id="MF_01345"/>
    </source>
</evidence>
<dbReference type="SUPFAM" id="SSF50249">
    <property type="entry name" value="Nucleic acid-binding proteins"/>
    <property type="match status" value="1"/>
</dbReference>
<evidence type="ECO:0000256" key="5">
    <source>
        <dbReference type="ARBA" id="ARBA00023274"/>
    </source>
</evidence>
<dbReference type="CDD" id="cd00364">
    <property type="entry name" value="Ribosomal_uS17"/>
    <property type="match status" value="1"/>
</dbReference>
<evidence type="ECO:0000256" key="1">
    <source>
        <dbReference type="ARBA" id="ARBA00010254"/>
    </source>
</evidence>
<dbReference type="PANTHER" id="PTHR10744:SF1">
    <property type="entry name" value="SMALL RIBOSOMAL SUBUNIT PROTEIN US17M"/>
    <property type="match status" value="1"/>
</dbReference>
<evidence type="ECO:0000313" key="7">
    <source>
        <dbReference type="EMBL" id="PIR91972.1"/>
    </source>
</evidence>
<protein>
    <recommendedName>
        <fullName evidence="6">Small ribosomal subunit protein uS17</fullName>
    </recommendedName>
</protein>
<organism evidence="7 8">
    <name type="scientific">Candidatus Falkowbacteria bacterium CG10_big_fil_rev_8_21_14_0_10_44_15</name>
    <dbReference type="NCBI Taxonomy" id="1974569"/>
    <lineage>
        <taxon>Bacteria</taxon>
        <taxon>Candidatus Falkowiibacteriota</taxon>
    </lineage>
</organism>
<keyword evidence="5 6" id="KW-0687">Ribonucleoprotein</keyword>
<keyword evidence="4 6" id="KW-0689">Ribosomal protein</keyword>
<dbReference type="InterPro" id="IPR019984">
    <property type="entry name" value="Ribosomal_uS17_bact/chlr"/>
</dbReference>
<dbReference type="InterPro" id="IPR000266">
    <property type="entry name" value="Ribosomal_uS17"/>
</dbReference>
<dbReference type="Pfam" id="PF00366">
    <property type="entry name" value="Ribosomal_S17"/>
    <property type="match status" value="1"/>
</dbReference>
<comment type="subunit">
    <text evidence="6">Part of the 30S ribosomal subunit.</text>
</comment>
<dbReference type="GO" id="GO:0003735">
    <property type="term" value="F:structural constituent of ribosome"/>
    <property type="evidence" value="ECO:0007669"/>
    <property type="project" value="UniProtKB-UniRule"/>
</dbReference>
<evidence type="ECO:0000313" key="8">
    <source>
        <dbReference type="Proteomes" id="UP000228510"/>
    </source>
</evidence>
<gene>
    <name evidence="6" type="primary">rpsQ</name>
    <name evidence="7" type="ORF">COU01_04235</name>
</gene>
<evidence type="ECO:0000256" key="4">
    <source>
        <dbReference type="ARBA" id="ARBA00022980"/>
    </source>
</evidence>
<name>A0A2H0UYR8_9BACT</name>
<dbReference type="PANTHER" id="PTHR10744">
    <property type="entry name" value="40S RIBOSOMAL PROTEIN S11 FAMILY MEMBER"/>
    <property type="match status" value="1"/>
</dbReference>
<keyword evidence="3 6" id="KW-0694">RNA-binding</keyword>
<dbReference type="InterPro" id="IPR012340">
    <property type="entry name" value="NA-bd_OB-fold"/>
</dbReference>
<comment type="similarity">
    <text evidence="1 6">Belongs to the universal ribosomal protein uS17 family.</text>
</comment>
<reference evidence="8" key="1">
    <citation type="submission" date="2017-09" db="EMBL/GenBank/DDBJ databases">
        <title>Depth-based differentiation of microbial function through sediment-hosted aquifers and enrichment of novel symbionts in the deep terrestrial subsurface.</title>
        <authorList>
            <person name="Probst A.J."/>
            <person name="Ladd B."/>
            <person name="Jarett J.K."/>
            <person name="Geller-Mcgrath D.E."/>
            <person name="Sieber C.M.K."/>
            <person name="Emerson J.B."/>
            <person name="Anantharaman K."/>
            <person name="Thomas B.C."/>
            <person name="Malmstrom R."/>
            <person name="Stieglmeier M."/>
            <person name="Klingl A."/>
            <person name="Woyke T."/>
            <person name="Ryan C.M."/>
            <person name="Banfield J.F."/>
        </authorList>
    </citation>
    <scope>NUCLEOTIDE SEQUENCE [LARGE SCALE GENOMIC DNA]</scope>
</reference>
<comment type="caution">
    <text evidence="7">The sequence shown here is derived from an EMBL/GenBank/DDBJ whole genome shotgun (WGS) entry which is preliminary data.</text>
</comment>
<dbReference type="PRINTS" id="PR00973">
    <property type="entry name" value="RIBOSOMALS17"/>
</dbReference>
<dbReference type="EMBL" id="PFAT01000054">
    <property type="protein sequence ID" value="PIR91972.1"/>
    <property type="molecule type" value="Genomic_DNA"/>
</dbReference>
<evidence type="ECO:0000256" key="2">
    <source>
        <dbReference type="ARBA" id="ARBA00022730"/>
    </source>
</evidence>
<sequence>MANKQLNKISKKFQGIVVSDKMDKTIVVKVDRVKRHPKYHKSFLVSKQYKVHDERNRFKDGDQVVFVECRPLSKDKRWRVLYEVSSKQ</sequence>
<comment type="function">
    <text evidence="6">One of the primary rRNA binding proteins, it binds specifically to the 5'-end of 16S ribosomal RNA.</text>
</comment>
<accession>A0A2H0UYR8</accession>
<keyword evidence="2 6" id="KW-0699">rRNA-binding</keyword>
<dbReference type="Gene3D" id="2.40.50.140">
    <property type="entry name" value="Nucleic acid-binding proteins"/>
    <property type="match status" value="1"/>
</dbReference>
<dbReference type="NCBIfam" id="TIGR03635">
    <property type="entry name" value="uS17_bact"/>
    <property type="match status" value="1"/>
</dbReference>
<dbReference type="Proteomes" id="UP000228510">
    <property type="component" value="Unassembled WGS sequence"/>
</dbReference>